<proteinExistence type="predicted"/>
<protein>
    <submittedName>
        <fullName evidence="1">Uncharacterized protein</fullName>
    </submittedName>
</protein>
<dbReference type="EMBL" id="CP003244">
    <property type="protein sequence ID" value="AEX52724.1"/>
    <property type="molecule type" value="Genomic_DNA"/>
</dbReference>
<dbReference type="RefSeq" id="WP_015697864.1">
    <property type="nucleotide sequence ID" value="NC_016818.1"/>
</dbReference>
<keyword evidence="2" id="KW-1185">Reference proteome</keyword>
<dbReference type="STRING" id="745277.Rahaq2_2895"/>
<dbReference type="HOGENOM" id="CLU_2772929_0_0_6"/>
<reference evidence="1 2" key="1">
    <citation type="journal article" date="2012" name="J. Bacteriol.">
        <title>Complete Genome Sequence of Rahnella aquatilis CIP 78.65.</title>
        <authorList>
            <person name="Martinez R.J."/>
            <person name="Bruce D."/>
            <person name="Detter C."/>
            <person name="Goodwin L.A."/>
            <person name="Han J."/>
            <person name="Han C.S."/>
            <person name="Held B."/>
            <person name="Land M.L."/>
            <person name="Mikhailova N."/>
            <person name="Nolan M."/>
            <person name="Pennacchio L."/>
            <person name="Pitluck S."/>
            <person name="Tapia R."/>
            <person name="Woyke T."/>
            <person name="Sobecky P.A."/>
        </authorList>
    </citation>
    <scope>NUCLEOTIDE SEQUENCE [LARGE SCALE GENOMIC DNA]</scope>
    <source>
        <strain evidence="2">ATCC 33071 / DSM 4594 / JCM 1683 / NBRC 105701 / NCIMB 13365 / CIP 78.65</strain>
    </source>
</reference>
<evidence type="ECO:0000313" key="1">
    <source>
        <dbReference type="EMBL" id="AEX52724.1"/>
    </source>
</evidence>
<organism evidence="1 2">
    <name type="scientific">Rahnella aquatilis (strain ATCC 33071 / DSM 4594 / JCM 1683 / NBRC 105701 / NCIMB 13365 / CIP 78.65)</name>
    <dbReference type="NCBI Taxonomy" id="745277"/>
    <lineage>
        <taxon>Bacteria</taxon>
        <taxon>Pseudomonadati</taxon>
        <taxon>Pseudomonadota</taxon>
        <taxon>Gammaproteobacteria</taxon>
        <taxon>Enterobacterales</taxon>
        <taxon>Yersiniaceae</taxon>
        <taxon>Rahnella</taxon>
    </lineage>
</organism>
<sequence>MLPNRIFMPKDNHIAMNNLKIKIHIYSIPARNTTHVTPSQEGEEMEIKLSAIVLNVMVKAFDSHLQPDK</sequence>
<evidence type="ECO:0000313" key="2">
    <source>
        <dbReference type="Proteomes" id="UP000009010"/>
    </source>
</evidence>
<name>H2ITE0_RAHAC</name>
<dbReference type="Proteomes" id="UP000009010">
    <property type="component" value="Chromosome"/>
</dbReference>
<dbReference type="AlphaFoldDB" id="H2ITE0"/>
<accession>H2ITE0</accession>
<dbReference type="PATRIC" id="fig|745277.3.peg.2774"/>
<dbReference type="KEGG" id="raq:Rahaq2_2895"/>
<reference evidence="2" key="2">
    <citation type="submission" date="2012-01" db="EMBL/GenBank/DDBJ databases">
        <title>Complete sequence of chromosome of Rahnella aquatilis CIP 78.65.</title>
        <authorList>
            <person name="Lucas S."/>
            <person name="Han J."/>
            <person name="Lapidus A."/>
            <person name="Cheng J.-F."/>
            <person name="Goodwin L."/>
            <person name="Pitluck S."/>
            <person name="Peters L."/>
            <person name="Ovchinnikova G."/>
            <person name="Held B."/>
            <person name="Detter J.C."/>
            <person name="Han C."/>
            <person name="Tapia R."/>
            <person name="Land M."/>
            <person name="Hauser L."/>
            <person name="Kyrpides N."/>
            <person name="Ivanova N."/>
            <person name="Pagani I."/>
            <person name="Sobecky P."/>
            <person name="Martinez R."/>
            <person name="Woyke T."/>
        </authorList>
    </citation>
    <scope>NUCLEOTIDE SEQUENCE [LARGE SCALE GENOMIC DNA]</scope>
    <source>
        <strain evidence="2">ATCC 33071 / DSM 4594 / JCM 1683 / NBRC 105701 / NCIMB 13365 / CIP 78.65</strain>
    </source>
</reference>
<gene>
    <name evidence="1" type="ordered locus">Rahaq2_2895</name>
</gene>